<dbReference type="AlphaFoldDB" id="A0A645BE68"/>
<feature type="region of interest" description="Disordered" evidence="1">
    <location>
        <begin position="1"/>
        <end position="41"/>
    </location>
</feature>
<sequence length="174" mass="19700">MMRFKHRDRVTAAGEPVGRRQPRRTAADHRDRTARGFGPCRNHPIAGEGMFDHRLFQLPDHHRFLVESVNAGTFAQRRTDPRREFRKGRSRTQDIPRFAPFAAGDRGIDIGDAVVQRTAGTVTEGNAAVHAALGLFMQFGIAQTPFDFVEVAQPLRRRAVELVDAFRHFHFSLS</sequence>
<dbReference type="EMBL" id="VSSQ01019359">
    <property type="protein sequence ID" value="MPM63348.1"/>
    <property type="molecule type" value="Genomic_DNA"/>
</dbReference>
<comment type="caution">
    <text evidence="2">The sequence shown here is derived from an EMBL/GenBank/DDBJ whole genome shotgun (WGS) entry which is preliminary data.</text>
</comment>
<protein>
    <submittedName>
        <fullName evidence="2">Uncharacterized protein</fullName>
    </submittedName>
</protein>
<feature type="compositionally biased region" description="Basic and acidic residues" evidence="1">
    <location>
        <begin position="25"/>
        <end position="34"/>
    </location>
</feature>
<gene>
    <name evidence="2" type="ORF">SDC9_110228</name>
</gene>
<evidence type="ECO:0000256" key="1">
    <source>
        <dbReference type="SAM" id="MobiDB-lite"/>
    </source>
</evidence>
<evidence type="ECO:0000313" key="2">
    <source>
        <dbReference type="EMBL" id="MPM63348.1"/>
    </source>
</evidence>
<reference evidence="2" key="1">
    <citation type="submission" date="2019-08" db="EMBL/GenBank/DDBJ databases">
        <authorList>
            <person name="Kucharzyk K."/>
            <person name="Murdoch R.W."/>
            <person name="Higgins S."/>
            <person name="Loffler F."/>
        </authorList>
    </citation>
    <scope>NUCLEOTIDE SEQUENCE</scope>
</reference>
<accession>A0A645BE68</accession>
<proteinExistence type="predicted"/>
<name>A0A645BE68_9ZZZZ</name>
<organism evidence="2">
    <name type="scientific">bioreactor metagenome</name>
    <dbReference type="NCBI Taxonomy" id="1076179"/>
    <lineage>
        <taxon>unclassified sequences</taxon>
        <taxon>metagenomes</taxon>
        <taxon>ecological metagenomes</taxon>
    </lineage>
</organism>